<feature type="region of interest" description="Disordered" evidence="8">
    <location>
        <begin position="486"/>
        <end position="505"/>
    </location>
</feature>
<dbReference type="EMBL" id="BEGY01000070">
    <property type="protein sequence ID" value="GAX81774.1"/>
    <property type="molecule type" value="Genomic_DNA"/>
</dbReference>
<comment type="caution">
    <text evidence="9">The sequence shown here is derived from an EMBL/GenBank/DDBJ whole genome shotgun (WGS) entry which is preliminary data.</text>
</comment>
<organism evidence="9 10">
    <name type="scientific">Chlamydomonas eustigma</name>
    <dbReference type="NCBI Taxonomy" id="1157962"/>
    <lineage>
        <taxon>Eukaryota</taxon>
        <taxon>Viridiplantae</taxon>
        <taxon>Chlorophyta</taxon>
        <taxon>core chlorophytes</taxon>
        <taxon>Chlorophyceae</taxon>
        <taxon>CS clade</taxon>
        <taxon>Chlamydomonadales</taxon>
        <taxon>Chlamydomonadaceae</taxon>
        <taxon>Chlamydomonas</taxon>
    </lineage>
</organism>
<dbReference type="STRING" id="1157962.A0A250XFB5"/>
<dbReference type="GO" id="GO:0005254">
    <property type="term" value="F:chloride channel activity"/>
    <property type="evidence" value="ECO:0007669"/>
    <property type="project" value="InterPro"/>
</dbReference>
<gene>
    <name evidence="9" type="ORF">CEUSTIGMA_g9202.t1</name>
</gene>
<dbReference type="Pfam" id="PF25539">
    <property type="entry name" value="Bestrophin_2"/>
    <property type="match status" value="1"/>
</dbReference>
<evidence type="ECO:0000256" key="3">
    <source>
        <dbReference type="ARBA" id="ARBA00022475"/>
    </source>
</evidence>
<dbReference type="AlphaFoldDB" id="A0A250XFB5"/>
<evidence type="ECO:0000256" key="4">
    <source>
        <dbReference type="ARBA" id="ARBA00022692"/>
    </source>
</evidence>
<proteinExistence type="predicted"/>
<evidence type="ECO:0000256" key="1">
    <source>
        <dbReference type="ARBA" id="ARBA00004651"/>
    </source>
</evidence>
<dbReference type="Proteomes" id="UP000232323">
    <property type="component" value="Unassembled WGS sequence"/>
</dbReference>
<keyword evidence="6" id="KW-0406">Ion transport</keyword>
<evidence type="ECO:0000256" key="8">
    <source>
        <dbReference type="SAM" id="MobiDB-lite"/>
    </source>
</evidence>
<reference evidence="9 10" key="1">
    <citation type="submission" date="2017-08" db="EMBL/GenBank/DDBJ databases">
        <title>Acidophilic green algal genome provides insights into adaptation to an acidic environment.</title>
        <authorList>
            <person name="Hirooka S."/>
            <person name="Hirose Y."/>
            <person name="Kanesaki Y."/>
            <person name="Higuchi S."/>
            <person name="Fujiwara T."/>
            <person name="Onuma R."/>
            <person name="Era A."/>
            <person name="Ohbayashi R."/>
            <person name="Uzuka A."/>
            <person name="Nozaki H."/>
            <person name="Yoshikawa H."/>
            <person name="Miyagishima S.Y."/>
        </authorList>
    </citation>
    <scope>NUCLEOTIDE SEQUENCE [LARGE SCALE GENOMIC DNA]</scope>
    <source>
        <strain evidence="9 10">NIES-2499</strain>
    </source>
</reference>
<sequence>MPARIGHGPFFKRFWPIWPYSLLFYDLRPDLLRGKAGPREWVQLKSTWRFVQALFCYVGPPSHVLFNIKFQLMGVIAVALCVQSNFARDIVIDITSRNLADKAFRYSSFTMSLLLSFRINKAYERWKDAHYNIATMGRGSNAVFQQVCLWIKDPLYLDSFRRYCSVWLYAIKQVIVEGETLEPSAAELLHPEELELYTESRKGRQVIVMLLRQLAHQALVKEMIVGGQYAAIESSVRDMQKAASDAIRIKSHPVPYGLSLMCSGFVQIWCLLLPISLMRTDPHPYSSWETYWSELDSSGLIACAIVTVMLLGCDQIASQFEDPYEMMPLDDIVHTYADDITRVEKEVNGALEVVKRAAVGLQVSEPFEASAGLLQPALRLHTNEVPAASGTTTSHLSKSAQLHTYIEVDSSNPGDDVQGSLLIKPATSGTSAVDSRLIPPRVPVSAGVNPTPSGRTSRSVISSVFKLPEGGMGSTLNRQWKSFALSGQEQASAEPATSYAQMKKL</sequence>
<comment type="subcellular location">
    <subcellularLocation>
        <location evidence="1">Cell membrane</location>
        <topology evidence="1">Multi-pass membrane protein</topology>
    </subcellularLocation>
</comment>
<keyword evidence="7" id="KW-0472">Membrane</keyword>
<dbReference type="PANTHER" id="PTHR33281">
    <property type="entry name" value="UPF0187 PROTEIN YNEE"/>
    <property type="match status" value="1"/>
</dbReference>
<dbReference type="PANTHER" id="PTHR33281:SF19">
    <property type="entry name" value="VOLTAGE-DEPENDENT ANION CHANNEL-FORMING PROTEIN YNEE"/>
    <property type="match status" value="1"/>
</dbReference>
<keyword evidence="5" id="KW-1133">Transmembrane helix</keyword>
<dbReference type="InterPro" id="IPR044669">
    <property type="entry name" value="YneE/VCCN1/2-like"/>
</dbReference>
<dbReference type="OrthoDB" id="539834at2759"/>
<keyword evidence="3" id="KW-1003">Cell membrane</keyword>
<evidence type="ECO:0000256" key="5">
    <source>
        <dbReference type="ARBA" id="ARBA00022989"/>
    </source>
</evidence>
<evidence type="ECO:0000256" key="7">
    <source>
        <dbReference type="ARBA" id="ARBA00023136"/>
    </source>
</evidence>
<evidence type="ECO:0000313" key="9">
    <source>
        <dbReference type="EMBL" id="GAX81774.1"/>
    </source>
</evidence>
<protein>
    <recommendedName>
        <fullName evidence="11">Bestrophin homolog</fullName>
    </recommendedName>
</protein>
<keyword evidence="4" id="KW-0812">Transmembrane</keyword>
<name>A0A250XFB5_9CHLO</name>
<dbReference type="GO" id="GO:0005886">
    <property type="term" value="C:plasma membrane"/>
    <property type="evidence" value="ECO:0007669"/>
    <property type="project" value="UniProtKB-SubCell"/>
</dbReference>
<keyword evidence="10" id="KW-1185">Reference proteome</keyword>
<evidence type="ECO:0008006" key="11">
    <source>
        <dbReference type="Google" id="ProtNLM"/>
    </source>
</evidence>
<evidence type="ECO:0000313" key="10">
    <source>
        <dbReference type="Proteomes" id="UP000232323"/>
    </source>
</evidence>
<keyword evidence="2" id="KW-0813">Transport</keyword>
<evidence type="ECO:0000256" key="2">
    <source>
        <dbReference type="ARBA" id="ARBA00022448"/>
    </source>
</evidence>
<evidence type="ECO:0000256" key="6">
    <source>
        <dbReference type="ARBA" id="ARBA00023065"/>
    </source>
</evidence>
<accession>A0A250XFB5</accession>